<evidence type="ECO:0000313" key="2">
    <source>
        <dbReference type="Proteomes" id="UP001209854"/>
    </source>
</evidence>
<gene>
    <name evidence="1" type="ORF">NX722_05760</name>
</gene>
<proteinExistence type="predicted"/>
<evidence type="ECO:0000313" key="1">
    <source>
        <dbReference type="EMBL" id="MCW7552159.1"/>
    </source>
</evidence>
<comment type="caution">
    <text evidence="1">The sequence shown here is derived from an EMBL/GenBank/DDBJ whole genome shotgun (WGS) entry which is preliminary data.</text>
</comment>
<dbReference type="Proteomes" id="UP001209854">
    <property type="component" value="Unassembled WGS sequence"/>
</dbReference>
<accession>A0ABT3MS04</accession>
<organism evidence="1 2">
    <name type="scientific">Endozoicomonas gorgoniicola</name>
    <dbReference type="NCBI Taxonomy" id="1234144"/>
    <lineage>
        <taxon>Bacteria</taxon>
        <taxon>Pseudomonadati</taxon>
        <taxon>Pseudomonadota</taxon>
        <taxon>Gammaproteobacteria</taxon>
        <taxon>Oceanospirillales</taxon>
        <taxon>Endozoicomonadaceae</taxon>
        <taxon>Endozoicomonas</taxon>
    </lineage>
</organism>
<reference evidence="1 2" key="1">
    <citation type="submission" date="2022-10" db="EMBL/GenBank/DDBJ databases">
        <title>High-quality genome sequences of two octocoral-associated bacteria, Endozoicomonas euniceicola EF212 and Endozoicomonas gorgoniicola PS125.</title>
        <authorList>
            <person name="Chiou Y.-J."/>
            <person name="Chen Y.-H."/>
        </authorList>
    </citation>
    <scope>NUCLEOTIDE SEQUENCE [LARGE SCALE GENOMIC DNA]</scope>
    <source>
        <strain evidence="1 2">PS125</strain>
    </source>
</reference>
<sequence length="54" mass="6067">MPKTYRLAILAEVTEHLGNTSVLRYTHITAYSYKEARTVADQIGALICGRRVSQ</sequence>
<keyword evidence="2" id="KW-1185">Reference proteome</keyword>
<name>A0ABT3MS04_9GAMM</name>
<protein>
    <submittedName>
        <fullName evidence="1">Uncharacterized protein</fullName>
    </submittedName>
</protein>
<dbReference type="EMBL" id="JAPFCC010000001">
    <property type="protein sequence ID" value="MCW7552159.1"/>
    <property type="molecule type" value="Genomic_DNA"/>
</dbReference>
<dbReference type="RefSeq" id="WP_262567136.1">
    <property type="nucleotide sequence ID" value="NZ_JAPFCC010000001.1"/>
</dbReference>